<evidence type="ECO:0000313" key="2">
    <source>
        <dbReference type="EMBL" id="UXY17268.1"/>
    </source>
</evidence>
<dbReference type="InterPro" id="IPR045584">
    <property type="entry name" value="Pilin-like"/>
</dbReference>
<dbReference type="InterPro" id="IPR001082">
    <property type="entry name" value="Pilin"/>
</dbReference>
<dbReference type="SUPFAM" id="SSF54523">
    <property type="entry name" value="Pili subunits"/>
    <property type="match status" value="1"/>
</dbReference>
<protein>
    <submittedName>
        <fullName evidence="2">Pilin</fullName>
    </submittedName>
</protein>
<accession>A0ABY6DSR4</accession>
<proteinExistence type="inferred from homology"/>
<dbReference type="Pfam" id="PF00114">
    <property type="entry name" value="Pilin"/>
    <property type="match status" value="1"/>
</dbReference>
<evidence type="ECO:0000313" key="3">
    <source>
        <dbReference type="Proteomes" id="UP001061302"/>
    </source>
</evidence>
<dbReference type="Proteomes" id="UP001061302">
    <property type="component" value="Chromosome"/>
</dbReference>
<name>A0ABY6DSR4_9NEIS</name>
<dbReference type="Gene3D" id="3.30.700.10">
    <property type="entry name" value="Glycoprotein, Type 4 Pilin"/>
    <property type="match status" value="1"/>
</dbReference>
<comment type="similarity">
    <text evidence="1">Belongs to the N-Me-Phe pilin family.</text>
</comment>
<evidence type="ECO:0000256" key="1">
    <source>
        <dbReference type="ARBA" id="ARBA00005233"/>
    </source>
</evidence>
<gene>
    <name evidence="2" type="ORF">N8I74_00990</name>
</gene>
<dbReference type="EMBL" id="CP106753">
    <property type="protein sequence ID" value="UXY17268.1"/>
    <property type="molecule type" value="Genomic_DNA"/>
</dbReference>
<reference evidence="2" key="1">
    <citation type="submission" date="2022-10" db="EMBL/GenBank/DDBJ databases">
        <title>Chitiniphilus purpureus sp. nov., a novel chitin-degrading bacterium isolated from crawfish pond sediment.</title>
        <authorList>
            <person name="Li K."/>
        </authorList>
    </citation>
    <scope>NUCLEOTIDE SEQUENCE</scope>
    <source>
        <strain evidence="2">CD1</strain>
    </source>
</reference>
<organism evidence="2 3">
    <name type="scientific">Chitiniphilus purpureus</name>
    <dbReference type="NCBI Taxonomy" id="2981137"/>
    <lineage>
        <taxon>Bacteria</taxon>
        <taxon>Pseudomonadati</taxon>
        <taxon>Pseudomonadota</taxon>
        <taxon>Betaproteobacteria</taxon>
        <taxon>Neisseriales</taxon>
        <taxon>Chitinibacteraceae</taxon>
        <taxon>Chitiniphilus</taxon>
    </lineage>
</organism>
<sequence>MTEGMNLLAGLKTPVSETYADQGVLTIPTTAVRTGRYVQGLQLNTSTGAITATFKPTGSVNAKVGGKTIVFTYSTNNGRWSCNAASLDPAVRPKSCS</sequence>
<keyword evidence="3" id="KW-1185">Reference proteome</keyword>